<dbReference type="RefSeq" id="WP_075803170.1">
    <property type="nucleotide sequence ID" value="NZ_MKZO01000017.1"/>
</dbReference>
<reference evidence="3 4" key="1">
    <citation type="submission" date="2016-10" db="EMBL/GenBank/DDBJ databases">
        <title>Genome Sequence of Pseudomonas putida GM4FR.</title>
        <authorList>
            <person name="Poehlein A."/>
            <person name="Wemheuer F."/>
            <person name="Hollensteiner J."/>
            <person name="Wemheuer B."/>
        </authorList>
    </citation>
    <scope>NUCLEOTIDE SEQUENCE [LARGE SCALE GENOMIC DNA]</scope>
    <source>
        <strain evidence="3 4">GM4FR</strain>
    </source>
</reference>
<dbReference type="Proteomes" id="UP000186736">
    <property type="component" value="Unassembled WGS sequence"/>
</dbReference>
<feature type="chain" id="PRO_5012728883" description="Spore coat protein U/FanG domain-containing protein" evidence="1">
    <location>
        <begin position="23"/>
        <end position="177"/>
    </location>
</feature>
<evidence type="ECO:0000313" key="4">
    <source>
        <dbReference type="Proteomes" id="UP000186736"/>
    </source>
</evidence>
<protein>
    <recommendedName>
        <fullName evidence="2">Spore coat protein U/FanG domain-containing protein</fullName>
    </recommendedName>
</protein>
<dbReference type="PANTHER" id="PTHR37089">
    <property type="entry name" value="PROTEIN U-RELATED"/>
    <property type="match status" value="1"/>
</dbReference>
<gene>
    <name evidence="3" type="ORF">PSEMO_22330</name>
</gene>
<dbReference type="EMBL" id="MKZO01000017">
    <property type="protein sequence ID" value="OLS62879.1"/>
    <property type="molecule type" value="Genomic_DNA"/>
</dbReference>
<evidence type="ECO:0000256" key="1">
    <source>
        <dbReference type="SAM" id="SignalP"/>
    </source>
</evidence>
<dbReference type="InterPro" id="IPR007893">
    <property type="entry name" value="Spore_coat_U/FanG"/>
</dbReference>
<accession>A0A1Q9R639</accession>
<comment type="caution">
    <text evidence="3">The sequence shown here is derived from an EMBL/GenBank/DDBJ whole genome shotgun (WGS) entry which is preliminary data.</text>
</comment>
<evidence type="ECO:0000313" key="3">
    <source>
        <dbReference type="EMBL" id="OLS62879.1"/>
    </source>
</evidence>
<dbReference type="Pfam" id="PF05229">
    <property type="entry name" value="SCPU"/>
    <property type="match status" value="1"/>
</dbReference>
<dbReference type="SMART" id="SM00972">
    <property type="entry name" value="SCPU"/>
    <property type="match status" value="1"/>
</dbReference>
<sequence length="177" mass="18333">MQTSRILLLSLGPLLLSPAVDGAVSGHIEARLVITSACQISNDPSVTAPAEGGGVLDFGQQGPLWNQTLRAAIDDPGGSGNLQISCNPQVRAFTVTINGGANPDGATRRLSNGGVLIPYQLSTDPAGRSNYGIGQQLNFTVSSAQQIPIPIYGVVVANPKALPAGVYRDTLTVTLDW</sequence>
<organism evidence="3 4">
    <name type="scientific">Pseudomonas putida</name>
    <name type="common">Arthrobacter siderocapsulatus</name>
    <dbReference type="NCBI Taxonomy" id="303"/>
    <lineage>
        <taxon>Bacteria</taxon>
        <taxon>Pseudomonadati</taxon>
        <taxon>Pseudomonadota</taxon>
        <taxon>Gammaproteobacteria</taxon>
        <taxon>Pseudomonadales</taxon>
        <taxon>Pseudomonadaceae</taxon>
        <taxon>Pseudomonas</taxon>
    </lineage>
</organism>
<name>A0A1Q9R639_PSEPU</name>
<dbReference type="AlphaFoldDB" id="A0A1Q9R639"/>
<dbReference type="InterPro" id="IPR053167">
    <property type="entry name" value="Spore_coat_component"/>
</dbReference>
<proteinExistence type="predicted"/>
<dbReference type="OrthoDB" id="5952295at2"/>
<keyword evidence="1" id="KW-0732">Signal</keyword>
<dbReference type="PANTHER" id="PTHR37089:SF3">
    <property type="entry name" value="EXPORTED PROTEIN"/>
    <property type="match status" value="1"/>
</dbReference>
<feature type="signal peptide" evidence="1">
    <location>
        <begin position="1"/>
        <end position="22"/>
    </location>
</feature>
<evidence type="ECO:0000259" key="2">
    <source>
        <dbReference type="Pfam" id="PF05229"/>
    </source>
</evidence>
<feature type="domain" description="Spore coat protein U/FanG" evidence="2">
    <location>
        <begin position="28"/>
        <end position="174"/>
    </location>
</feature>